<dbReference type="InterPro" id="IPR013096">
    <property type="entry name" value="Cupin_2"/>
</dbReference>
<reference evidence="2 3" key="1">
    <citation type="submission" date="2016-11" db="EMBL/GenBank/DDBJ databases">
        <authorList>
            <person name="Jaros S."/>
            <person name="Januszkiewicz K."/>
            <person name="Wedrychowicz H."/>
        </authorList>
    </citation>
    <scope>NUCLEOTIDE SEQUENCE [LARGE SCALE GENOMIC DNA]</scope>
    <source>
        <strain evidence="2 3">DSM 18119</strain>
    </source>
</reference>
<dbReference type="Gene3D" id="2.60.120.10">
    <property type="entry name" value="Jelly Rolls"/>
    <property type="match status" value="1"/>
</dbReference>
<accession>A0A1M4YR71</accession>
<dbReference type="InterPro" id="IPR052535">
    <property type="entry name" value="Bacilysin_H2HPP_isomerase"/>
</dbReference>
<dbReference type="SUPFAM" id="SSF51182">
    <property type="entry name" value="RmlC-like cupins"/>
    <property type="match status" value="1"/>
</dbReference>
<dbReference type="STRING" id="1121884.SAMN02745131_01729"/>
<dbReference type="PANTHER" id="PTHR40112">
    <property type="entry name" value="H2HPP ISOMERASE"/>
    <property type="match status" value="1"/>
</dbReference>
<dbReference type="Pfam" id="PF07883">
    <property type="entry name" value="Cupin_2"/>
    <property type="match status" value="1"/>
</dbReference>
<dbReference type="InterPro" id="IPR014710">
    <property type="entry name" value="RmlC-like_jellyroll"/>
</dbReference>
<dbReference type="PANTHER" id="PTHR40112:SF1">
    <property type="entry name" value="H2HPP ISOMERASE"/>
    <property type="match status" value="1"/>
</dbReference>
<keyword evidence="3" id="KW-1185">Reference proteome</keyword>
<dbReference type="Proteomes" id="UP000184048">
    <property type="component" value="Unassembled WGS sequence"/>
</dbReference>
<name>A0A1M4YR71_9BACT</name>
<evidence type="ECO:0000313" key="3">
    <source>
        <dbReference type="Proteomes" id="UP000184048"/>
    </source>
</evidence>
<dbReference type="CDD" id="cd02238">
    <property type="entry name" value="cupin_KdgF"/>
    <property type="match status" value="1"/>
</dbReference>
<evidence type="ECO:0000313" key="2">
    <source>
        <dbReference type="EMBL" id="SHF08183.1"/>
    </source>
</evidence>
<dbReference type="AlphaFoldDB" id="A0A1M4YR71"/>
<sequence>MAFIEITTLNSREVIKGYTGRAVHTGTTTLMYWTVEAGAAMPIHNHIHEQVAHVLKGKFELIVEGEIKILIPGIIAVIPPNIPHGGRALTDCELLDVFTPEREDYKF</sequence>
<protein>
    <submittedName>
        <fullName evidence="2">Cupin domain-containing protein</fullName>
    </submittedName>
</protein>
<organism evidence="2 3">
    <name type="scientific">Flavisolibacter ginsengisoli DSM 18119</name>
    <dbReference type="NCBI Taxonomy" id="1121884"/>
    <lineage>
        <taxon>Bacteria</taxon>
        <taxon>Pseudomonadati</taxon>
        <taxon>Bacteroidota</taxon>
        <taxon>Chitinophagia</taxon>
        <taxon>Chitinophagales</taxon>
        <taxon>Chitinophagaceae</taxon>
        <taxon>Flavisolibacter</taxon>
    </lineage>
</organism>
<feature type="domain" description="Cupin type-2" evidence="1">
    <location>
        <begin position="32"/>
        <end position="98"/>
    </location>
</feature>
<dbReference type="RefSeq" id="WP_072834940.1">
    <property type="nucleotide sequence ID" value="NZ_FQUU01000006.1"/>
</dbReference>
<gene>
    <name evidence="2" type="ORF">SAMN02745131_01729</name>
</gene>
<proteinExistence type="predicted"/>
<dbReference type="InterPro" id="IPR011051">
    <property type="entry name" value="RmlC_Cupin_sf"/>
</dbReference>
<evidence type="ECO:0000259" key="1">
    <source>
        <dbReference type="Pfam" id="PF07883"/>
    </source>
</evidence>
<dbReference type="EMBL" id="FQUU01000006">
    <property type="protein sequence ID" value="SHF08183.1"/>
    <property type="molecule type" value="Genomic_DNA"/>
</dbReference>